<keyword evidence="1" id="KW-0449">Lipoprotein</keyword>
<name>A0A654TXU5_MYCTX</name>
<dbReference type="AlphaFoldDB" id="A0A654TXU5"/>
<gene>
    <name evidence="1" type="ORF">ERS007657_00852</name>
</gene>
<dbReference type="EMBL" id="CGCX01000219">
    <property type="protein sequence ID" value="CFR70183.1"/>
    <property type="molecule type" value="Genomic_DNA"/>
</dbReference>
<reference evidence="1 2" key="1">
    <citation type="submission" date="2015-03" db="EMBL/GenBank/DDBJ databases">
        <authorList>
            <consortium name="Pathogen Informatics"/>
        </authorList>
    </citation>
    <scope>NUCLEOTIDE SEQUENCE [LARGE SCALE GENOMIC DNA]</scope>
    <source>
        <strain evidence="1 2">C09601061</strain>
    </source>
</reference>
<evidence type="ECO:0000313" key="2">
    <source>
        <dbReference type="Proteomes" id="UP000046680"/>
    </source>
</evidence>
<protein>
    <submittedName>
        <fullName evidence="1">Sugar-binding lipoprotein</fullName>
    </submittedName>
</protein>
<evidence type="ECO:0000313" key="1">
    <source>
        <dbReference type="EMBL" id="CFR70183.1"/>
    </source>
</evidence>
<accession>A0A654TXU5</accession>
<dbReference type="Proteomes" id="UP000046680">
    <property type="component" value="Unassembled WGS sequence"/>
</dbReference>
<proteinExistence type="predicted"/>
<sequence length="43" mass="4716">MTPAWEKIAALMDRYFGPVLRGSRPATSLTGLSQAVDEVLRNP</sequence>
<organism evidence="1 2">
    <name type="scientific">Mycobacterium tuberculosis</name>
    <dbReference type="NCBI Taxonomy" id="1773"/>
    <lineage>
        <taxon>Bacteria</taxon>
        <taxon>Bacillati</taxon>
        <taxon>Actinomycetota</taxon>
        <taxon>Actinomycetes</taxon>
        <taxon>Mycobacteriales</taxon>
        <taxon>Mycobacteriaceae</taxon>
        <taxon>Mycobacterium</taxon>
        <taxon>Mycobacterium tuberculosis complex</taxon>
    </lineage>
</organism>